<dbReference type="VEuPathDB" id="VectorBase:GBRI017587"/>
<dbReference type="Pfam" id="PF00160">
    <property type="entry name" value="Pro_isomerase"/>
    <property type="match status" value="1"/>
</dbReference>
<feature type="domain" description="PPIase cyclophilin-type" evidence="1">
    <location>
        <begin position="20"/>
        <end position="124"/>
    </location>
</feature>
<dbReference type="EnsemblMetazoa" id="GBRI017587-RA">
    <property type="protein sequence ID" value="GBRI017587-PA"/>
    <property type="gene ID" value="GBRI017587"/>
</dbReference>
<dbReference type="GO" id="GO:0003755">
    <property type="term" value="F:peptidyl-prolyl cis-trans isomerase activity"/>
    <property type="evidence" value="ECO:0007669"/>
    <property type="project" value="InterPro"/>
</dbReference>
<proteinExistence type="predicted"/>
<dbReference type="Gene3D" id="2.40.100.10">
    <property type="entry name" value="Cyclophilin-like"/>
    <property type="match status" value="1"/>
</dbReference>
<dbReference type="PROSITE" id="PS50072">
    <property type="entry name" value="CSA_PPIASE_2"/>
    <property type="match status" value="1"/>
</dbReference>
<organism evidence="2 3">
    <name type="scientific">Glossina brevipalpis</name>
    <dbReference type="NCBI Taxonomy" id="37001"/>
    <lineage>
        <taxon>Eukaryota</taxon>
        <taxon>Metazoa</taxon>
        <taxon>Ecdysozoa</taxon>
        <taxon>Arthropoda</taxon>
        <taxon>Hexapoda</taxon>
        <taxon>Insecta</taxon>
        <taxon>Pterygota</taxon>
        <taxon>Neoptera</taxon>
        <taxon>Endopterygota</taxon>
        <taxon>Diptera</taxon>
        <taxon>Brachycera</taxon>
        <taxon>Muscomorpha</taxon>
        <taxon>Hippoboscoidea</taxon>
        <taxon>Glossinidae</taxon>
        <taxon>Glossina</taxon>
    </lineage>
</organism>
<name>A0A1A9WFB0_9MUSC</name>
<dbReference type="Proteomes" id="UP000091820">
    <property type="component" value="Unassembled WGS sequence"/>
</dbReference>
<evidence type="ECO:0000313" key="2">
    <source>
        <dbReference type="EnsemblMetazoa" id="GBRI017587-PA"/>
    </source>
</evidence>
<dbReference type="STRING" id="37001.A0A1A9WFB0"/>
<accession>A0A1A9WFB0</accession>
<reference evidence="3" key="1">
    <citation type="submission" date="2014-03" db="EMBL/GenBank/DDBJ databases">
        <authorList>
            <person name="Aksoy S."/>
            <person name="Warren W."/>
            <person name="Wilson R.K."/>
        </authorList>
    </citation>
    <scope>NUCLEOTIDE SEQUENCE [LARGE SCALE GENOMIC DNA]</scope>
    <source>
        <strain evidence="3">IAEA</strain>
    </source>
</reference>
<evidence type="ECO:0000259" key="1">
    <source>
        <dbReference type="PROSITE" id="PS50072"/>
    </source>
</evidence>
<keyword evidence="3" id="KW-1185">Reference proteome</keyword>
<sequence length="126" mass="14387">MVRLCMKKDMDRLQFVRLFSGLWADVDISLDNTTLINENIEYDMRAVDHGTHPGVFHFSVENDRAYRKGVLSFSISFKRLRVLNGRRVGFGHVVRGAKTLNCIQDYSTKNGKPTKEVVITNCGVIH</sequence>
<reference evidence="2" key="2">
    <citation type="submission" date="2020-05" db="UniProtKB">
        <authorList>
            <consortium name="EnsemblMetazoa"/>
        </authorList>
    </citation>
    <scope>IDENTIFICATION</scope>
    <source>
        <strain evidence="2">IAEA</strain>
    </source>
</reference>
<dbReference type="InterPro" id="IPR029000">
    <property type="entry name" value="Cyclophilin-like_dom_sf"/>
</dbReference>
<dbReference type="SUPFAM" id="SSF50891">
    <property type="entry name" value="Cyclophilin-like"/>
    <property type="match status" value="1"/>
</dbReference>
<dbReference type="InterPro" id="IPR002130">
    <property type="entry name" value="Cyclophilin-type_PPIase_dom"/>
</dbReference>
<protein>
    <recommendedName>
        <fullName evidence="1">PPIase cyclophilin-type domain-containing protein</fullName>
    </recommendedName>
</protein>
<evidence type="ECO:0000313" key="3">
    <source>
        <dbReference type="Proteomes" id="UP000091820"/>
    </source>
</evidence>
<dbReference type="AlphaFoldDB" id="A0A1A9WFB0"/>